<evidence type="ECO:0000256" key="1">
    <source>
        <dbReference type="SAM" id="MobiDB-lite"/>
    </source>
</evidence>
<protein>
    <submittedName>
        <fullName evidence="2">Uncharacterized protein</fullName>
    </submittedName>
</protein>
<reference evidence="3" key="1">
    <citation type="submission" date="2015-05" db="EMBL/GenBank/DDBJ databases">
        <title>Draft genome sequencing of a biphenyl-degrading bacterium, Pseudomonas balearica KF707 (=NBRC110670).</title>
        <authorList>
            <person name="Kimura N."/>
            <person name="Hirose J."/>
            <person name="Watanabe T."/>
            <person name="Suenaga H."/>
            <person name="Fujihara H."/>
            <person name="Noguchi M."/>
            <person name="Hashimoto M."/>
            <person name="Shimodaira J."/>
            <person name="Tsuchikane K."/>
            <person name="Hosoyama A."/>
            <person name="Yamazoe A."/>
            <person name="Fujita N."/>
            <person name="Furukawa K."/>
        </authorList>
    </citation>
    <scope>NUCLEOTIDE SEQUENCE [LARGE SCALE GENOMIC DNA]</scope>
    <source>
        <strain evidence="3">DSM 10086 / NBRC 110670 / KF707</strain>
    </source>
</reference>
<evidence type="ECO:0000313" key="2">
    <source>
        <dbReference type="EMBL" id="BAU77312.1"/>
    </source>
</evidence>
<keyword evidence="3" id="KW-1185">Reference proteome</keyword>
<organism evidence="2 3">
    <name type="scientific">Metapseudomonas furukawaii</name>
    <name type="common">Pseudomonas furukawaii</name>
    <dbReference type="NCBI Taxonomy" id="1149133"/>
    <lineage>
        <taxon>Bacteria</taxon>
        <taxon>Pseudomonadati</taxon>
        <taxon>Pseudomonadota</taxon>
        <taxon>Gammaproteobacteria</taxon>
        <taxon>Pseudomonadales</taxon>
        <taxon>Pseudomonadaceae</taxon>
        <taxon>Metapseudomonas</taxon>
    </lineage>
</organism>
<dbReference type="Proteomes" id="UP000218554">
    <property type="component" value="Chromosome"/>
</dbReference>
<dbReference type="AlphaFoldDB" id="A0AAD1C595"/>
<name>A0AAD1C595_METFU</name>
<gene>
    <name evidence="2" type="ORF">KF707C_56240</name>
</gene>
<dbReference type="EMBL" id="AP014862">
    <property type="protein sequence ID" value="BAU77312.1"/>
    <property type="molecule type" value="Genomic_DNA"/>
</dbReference>
<sequence>MAWLVCDVGRAAGRAAGRRPRSITQSRAGRAFAMTARPTPGTVR</sequence>
<proteinExistence type="predicted"/>
<feature type="region of interest" description="Disordered" evidence="1">
    <location>
        <begin position="14"/>
        <end position="44"/>
    </location>
</feature>
<reference evidence="2 3" key="2">
    <citation type="journal article" date="2017" name="Int. J. Syst. Evol. Microbiol.">
        <title>Pseudomonas furukawaii sp. nov., a polychlorinated biphenyl-degrading bacterium isolated from biphenyl-contaminated soil in Japan.</title>
        <authorList>
            <person name="Kimura N."/>
            <person name="Watanabe T."/>
            <person name="Suenaga H."/>
            <person name="Fujihara H."/>
            <person name="Futagami T."/>
            <person name="Goto M."/>
            <person name="Hanada S."/>
            <person name="Hirose J."/>
        </authorList>
    </citation>
    <scope>NUCLEOTIDE SEQUENCE [LARGE SCALE GENOMIC DNA]</scope>
    <source>
        <strain evidence="3">DSM 10086 / NBRC 110670 / KF707</strain>
    </source>
</reference>
<accession>A0AAD1C595</accession>
<evidence type="ECO:0000313" key="3">
    <source>
        <dbReference type="Proteomes" id="UP000218554"/>
    </source>
</evidence>
<dbReference type="KEGG" id="pfuw:KF707C_56240"/>